<protein>
    <submittedName>
        <fullName evidence="2 3">Uncharacterized protein</fullName>
    </submittedName>
</protein>
<evidence type="ECO:0000313" key="2">
    <source>
        <dbReference type="EMBL" id="PNT72155.1"/>
    </source>
</evidence>
<sequence>MRKRISSSMKPPTGGNTPKGTFIIGRDQRSCKFSPGATTCAQGTEERKRQAGCSSNKPRKSECGRSCRSRRRLPKPPRSAGSGSPRAVKRQIRAPRSQSRPQRA</sequence>
<evidence type="ECO:0000313" key="4">
    <source>
        <dbReference type="Proteomes" id="UP000008810"/>
    </source>
</evidence>
<evidence type="ECO:0000313" key="3">
    <source>
        <dbReference type="EnsemblPlants" id="PNT72155"/>
    </source>
</evidence>
<reference evidence="3" key="3">
    <citation type="submission" date="2018-08" db="UniProtKB">
        <authorList>
            <consortium name="EnsemblPlants"/>
        </authorList>
    </citation>
    <scope>IDENTIFICATION</scope>
    <source>
        <strain evidence="3">cv. Bd21</strain>
    </source>
</reference>
<accession>A0A2K2DCZ5</accession>
<dbReference type="InParanoid" id="A0A2K2DCZ5"/>
<feature type="compositionally biased region" description="Polar residues" evidence="1">
    <location>
        <begin position="1"/>
        <end position="19"/>
    </location>
</feature>
<reference evidence="2 3" key="1">
    <citation type="journal article" date="2010" name="Nature">
        <title>Genome sequencing and analysis of the model grass Brachypodium distachyon.</title>
        <authorList>
            <consortium name="International Brachypodium Initiative"/>
        </authorList>
    </citation>
    <scope>NUCLEOTIDE SEQUENCE [LARGE SCALE GENOMIC DNA]</scope>
    <source>
        <strain evidence="2 3">Bd21</strain>
    </source>
</reference>
<feature type="region of interest" description="Disordered" evidence="1">
    <location>
        <begin position="1"/>
        <end position="104"/>
    </location>
</feature>
<name>A0A2K2DCZ5_BRADI</name>
<organism evidence="2">
    <name type="scientific">Brachypodium distachyon</name>
    <name type="common">Purple false brome</name>
    <name type="synonym">Trachynia distachya</name>
    <dbReference type="NCBI Taxonomy" id="15368"/>
    <lineage>
        <taxon>Eukaryota</taxon>
        <taxon>Viridiplantae</taxon>
        <taxon>Streptophyta</taxon>
        <taxon>Embryophyta</taxon>
        <taxon>Tracheophyta</taxon>
        <taxon>Spermatophyta</taxon>
        <taxon>Magnoliopsida</taxon>
        <taxon>Liliopsida</taxon>
        <taxon>Poales</taxon>
        <taxon>Poaceae</taxon>
        <taxon>BOP clade</taxon>
        <taxon>Pooideae</taxon>
        <taxon>Stipodae</taxon>
        <taxon>Brachypodieae</taxon>
        <taxon>Brachypodium</taxon>
    </lineage>
</organism>
<evidence type="ECO:0000256" key="1">
    <source>
        <dbReference type="SAM" id="MobiDB-lite"/>
    </source>
</evidence>
<dbReference type="AlphaFoldDB" id="A0A2K2DCZ5"/>
<dbReference type="Gramene" id="PNT72155">
    <property type="protein sequence ID" value="PNT72155"/>
    <property type="gene ID" value="BRADI_2g40476v3"/>
</dbReference>
<keyword evidence="4" id="KW-1185">Reference proteome</keyword>
<dbReference type="EnsemblPlants" id="PNT72155">
    <property type="protein sequence ID" value="PNT72155"/>
    <property type="gene ID" value="BRADI_2g40476v3"/>
</dbReference>
<dbReference type="Proteomes" id="UP000008810">
    <property type="component" value="Chromosome 2"/>
</dbReference>
<dbReference type="EMBL" id="CM000881">
    <property type="protein sequence ID" value="PNT72155.1"/>
    <property type="molecule type" value="Genomic_DNA"/>
</dbReference>
<proteinExistence type="predicted"/>
<reference evidence="2" key="2">
    <citation type="submission" date="2017-06" db="EMBL/GenBank/DDBJ databases">
        <title>WGS assembly of Brachypodium distachyon.</title>
        <authorList>
            <consortium name="The International Brachypodium Initiative"/>
            <person name="Lucas S."/>
            <person name="Harmon-Smith M."/>
            <person name="Lail K."/>
            <person name="Tice H."/>
            <person name="Grimwood J."/>
            <person name="Bruce D."/>
            <person name="Barry K."/>
            <person name="Shu S."/>
            <person name="Lindquist E."/>
            <person name="Wang M."/>
            <person name="Pitluck S."/>
            <person name="Vogel J.P."/>
            <person name="Garvin D.F."/>
            <person name="Mockler T.C."/>
            <person name="Schmutz J."/>
            <person name="Rokhsar D."/>
            <person name="Bevan M.W."/>
        </authorList>
    </citation>
    <scope>NUCLEOTIDE SEQUENCE</scope>
    <source>
        <strain evidence="2">Bd21</strain>
    </source>
</reference>
<gene>
    <name evidence="2" type="ORF">BRADI_2g40476v3</name>
</gene>